<name>A0ABV0WN82_9TELE</name>
<proteinExistence type="predicted"/>
<dbReference type="Proteomes" id="UP001444071">
    <property type="component" value="Unassembled WGS sequence"/>
</dbReference>
<gene>
    <name evidence="1" type="ORF">XENORESO_011911</name>
</gene>
<evidence type="ECO:0000313" key="2">
    <source>
        <dbReference type="Proteomes" id="UP001444071"/>
    </source>
</evidence>
<comment type="caution">
    <text evidence="1">The sequence shown here is derived from an EMBL/GenBank/DDBJ whole genome shotgun (WGS) entry which is preliminary data.</text>
</comment>
<protein>
    <submittedName>
        <fullName evidence="1">Uncharacterized protein</fullName>
    </submittedName>
</protein>
<reference evidence="1 2" key="1">
    <citation type="submission" date="2021-06" db="EMBL/GenBank/DDBJ databases">
        <authorList>
            <person name="Palmer J.M."/>
        </authorList>
    </citation>
    <scope>NUCLEOTIDE SEQUENCE [LARGE SCALE GENOMIC DNA]</scope>
    <source>
        <strain evidence="1 2">XR_2019</strain>
        <tissue evidence="1">Muscle</tissue>
    </source>
</reference>
<evidence type="ECO:0000313" key="1">
    <source>
        <dbReference type="EMBL" id="MEQ2269902.1"/>
    </source>
</evidence>
<keyword evidence="2" id="KW-1185">Reference proteome</keyword>
<accession>A0ABV0WN82</accession>
<organism evidence="1 2">
    <name type="scientific">Xenotaenia resolanae</name>
    <dbReference type="NCBI Taxonomy" id="208358"/>
    <lineage>
        <taxon>Eukaryota</taxon>
        <taxon>Metazoa</taxon>
        <taxon>Chordata</taxon>
        <taxon>Craniata</taxon>
        <taxon>Vertebrata</taxon>
        <taxon>Euteleostomi</taxon>
        <taxon>Actinopterygii</taxon>
        <taxon>Neopterygii</taxon>
        <taxon>Teleostei</taxon>
        <taxon>Neoteleostei</taxon>
        <taxon>Acanthomorphata</taxon>
        <taxon>Ovalentaria</taxon>
        <taxon>Atherinomorphae</taxon>
        <taxon>Cyprinodontiformes</taxon>
        <taxon>Goodeidae</taxon>
        <taxon>Xenotaenia</taxon>
    </lineage>
</organism>
<sequence length="114" mass="12603">MLPYLNQSCGCTAHRHSDGPAFSSTLFLISCFRGNLTSFIHLQRSDLSVWVQLSRPSSFQIKSFHFLQTDTEHSWTAEQNPQGVLHGGEPGSLSQGVEAKVKLMDSQLSCIIHG</sequence>
<dbReference type="EMBL" id="JAHRIM010053734">
    <property type="protein sequence ID" value="MEQ2269902.1"/>
    <property type="molecule type" value="Genomic_DNA"/>
</dbReference>